<evidence type="ECO:0000313" key="1">
    <source>
        <dbReference type="EMBL" id="KAG8431803.1"/>
    </source>
</evidence>
<organism evidence="1 2">
    <name type="scientific">Hymenochirus boettgeri</name>
    <name type="common">Congo dwarf clawed frog</name>
    <dbReference type="NCBI Taxonomy" id="247094"/>
    <lineage>
        <taxon>Eukaryota</taxon>
        <taxon>Metazoa</taxon>
        <taxon>Chordata</taxon>
        <taxon>Craniata</taxon>
        <taxon>Vertebrata</taxon>
        <taxon>Euteleostomi</taxon>
        <taxon>Amphibia</taxon>
        <taxon>Batrachia</taxon>
        <taxon>Anura</taxon>
        <taxon>Pipoidea</taxon>
        <taxon>Pipidae</taxon>
        <taxon>Pipinae</taxon>
        <taxon>Hymenochirus</taxon>
    </lineage>
</organism>
<dbReference type="GO" id="GO:0005737">
    <property type="term" value="C:cytoplasm"/>
    <property type="evidence" value="ECO:0007669"/>
    <property type="project" value="TreeGrafter"/>
</dbReference>
<dbReference type="Proteomes" id="UP000812440">
    <property type="component" value="Unassembled WGS sequence"/>
</dbReference>
<dbReference type="PANTHER" id="PTHR46461">
    <property type="entry name" value="KELCH DOMAIN-CONTAINING PROTEIN 3"/>
    <property type="match status" value="1"/>
</dbReference>
<dbReference type="PANTHER" id="PTHR46461:SF1">
    <property type="entry name" value="KELCH DOMAIN-CONTAINING PROTEIN 3"/>
    <property type="match status" value="1"/>
</dbReference>
<dbReference type="Gene3D" id="2.120.10.80">
    <property type="entry name" value="Kelch-type beta propeller"/>
    <property type="match status" value="1"/>
</dbReference>
<dbReference type="InterPro" id="IPR052637">
    <property type="entry name" value="KLHDC3-like"/>
</dbReference>
<dbReference type="EMBL" id="JAACNH010000066">
    <property type="protein sequence ID" value="KAG8431803.1"/>
    <property type="molecule type" value="Genomic_DNA"/>
</dbReference>
<dbReference type="InterPro" id="IPR015915">
    <property type="entry name" value="Kelch-typ_b-propeller"/>
</dbReference>
<dbReference type="Pfam" id="PF24681">
    <property type="entry name" value="Kelch_KLHDC2_KLHL20_DRC7"/>
    <property type="match status" value="1"/>
</dbReference>
<keyword evidence="2" id="KW-1185">Reference proteome</keyword>
<dbReference type="AlphaFoldDB" id="A0A8T2IJ25"/>
<reference evidence="1" key="1">
    <citation type="thesis" date="2020" institute="ProQuest LLC" country="789 East Eisenhower Parkway, Ann Arbor, MI, USA">
        <title>Comparative Genomics and Chromosome Evolution.</title>
        <authorList>
            <person name="Mudd A.B."/>
        </authorList>
    </citation>
    <scope>NUCLEOTIDE SEQUENCE</scope>
    <source>
        <strain evidence="1">Female2</strain>
        <tissue evidence="1">Blood</tissue>
    </source>
</reference>
<proteinExistence type="predicted"/>
<evidence type="ECO:0000313" key="2">
    <source>
        <dbReference type="Proteomes" id="UP000812440"/>
    </source>
</evidence>
<protein>
    <recommendedName>
        <fullName evidence="3">Kelch domain containing 3</fullName>
    </recommendedName>
</protein>
<accession>A0A8T2IJ25</accession>
<gene>
    <name evidence="1" type="ORF">GDO86_019888</name>
</gene>
<dbReference type="GO" id="GO:0003682">
    <property type="term" value="F:chromatin binding"/>
    <property type="evidence" value="ECO:0007669"/>
    <property type="project" value="InterPro"/>
</dbReference>
<evidence type="ECO:0008006" key="3">
    <source>
        <dbReference type="Google" id="ProtNLM"/>
    </source>
</evidence>
<dbReference type="SUPFAM" id="SSF117281">
    <property type="entry name" value="Kelch motif"/>
    <property type="match status" value="1"/>
</dbReference>
<sequence length="142" mass="16193">MRLAVAYRGELYVFGGYNARLNRHFQDLWKYTPESGGWQRVDVQGKGPCARRRQCCCTVGDKILLFGGTSPSQDQDPQDEFYLMDHSDLYILDFSPSLKTLCKLSVIHHNLDQSCLPHDIRWELSAMTTNSNISRPLLSSHG</sequence>
<dbReference type="OrthoDB" id="432528at2759"/>
<comment type="caution">
    <text evidence="1">The sequence shown here is derived from an EMBL/GenBank/DDBJ whole genome shotgun (WGS) entry which is preliminary data.</text>
</comment>
<name>A0A8T2IJ25_9PIPI</name>